<evidence type="ECO:0000313" key="3">
    <source>
        <dbReference type="Proteomes" id="UP000001555"/>
    </source>
</evidence>
<evidence type="ECO:0000313" key="1">
    <source>
        <dbReference type="EMBL" id="EEC17777.1"/>
    </source>
</evidence>
<dbReference type="HOGENOM" id="CLU_004416_2_1_1"/>
<gene>
    <name evidence="1" type="ORF">IscW_ISCW024823</name>
</gene>
<accession>B7QG05</accession>
<keyword evidence="3" id="KW-1185">Reference proteome</keyword>
<dbReference type="STRING" id="6945.B7QG05"/>
<dbReference type="VEuPathDB" id="VectorBase:ISCW024823"/>
<dbReference type="PANTHER" id="PTHR33053">
    <property type="entry name" value="PROTEIN, PUTATIVE-RELATED"/>
    <property type="match status" value="1"/>
</dbReference>
<protein>
    <submittedName>
        <fullName evidence="1 2">Uncharacterized protein</fullName>
    </submittedName>
</protein>
<dbReference type="Proteomes" id="UP000001555">
    <property type="component" value="Unassembled WGS sequence"/>
</dbReference>
<dbReference type="AlphaFoldDB" id="B7QG05"/>
<organism evidence="1">
    <name type="scientific">Ixodes scapularis</name>
    <name type="common">Black-legged tick</name>
    <name type="synonym">Deer tick</name>
    <dbReference type="NCBI Taxonomy" id="6945"/>
    <lineage>
        <taxon>Eukaryota</taxon>
        <taxon>Metazoa</taxon>
        <taxon>Ecdysozoa</taxon>
        <taxon>Arthropoda</taxon>
        <taxon>Chelicerata</taxon>
        <taxon>Arachnida</taxon>
        <taxon>Acari</taxon>
        <taxon>Parasitiformes</taxon>
        <taxon>Ixodida</taxon>
        <taxon>Ixodoidea</taxon>
        <taxon>Ixodidae</taxon>
        <taxon>Ixodinae</taxon>
        <taxon>Ixodes</taxon>
    </lineage>
</organism>
<evidence type="ECO:0000313" key="2">
    <source>
        <dbReference type="EnsemblMetazoa" id="ISCW024823-PA"/>
    </source>
</evidence>
<name>B7QG05_IXOSC</name>
<proteinExistence type="predicted"/>
<dbReference type="PANTHER" id="PTHR33053:SF9">
    <property type="entry name" value="AGAP000105-PA"/>
    <property type="match status" value="1"/>
</dbReference>
<dbReference type="EnsemblMetazoa" id="ISCW024823-RA">
    <property type="protein sequence ID" value="ISCW024823-PA"/>
    <property type="gene ID" value="ISCW024823"/>
</dbReference>
<sequence length="199" mass="22471">VELHINIDGIPLHRSSSKALCPITCSCANILDRTPFPVSIYCGSGKPVDVEEFLSEFLEEMKQLETDGITVADKHFTVILTAVICDMPARSYVKCTKGHSSYNSCDRCTQRGEYIDGRVVFPDVPGFRLRSNETFRTMEDAEHHHSLSPLCSLALDMVFSFPLDYMHMVCLGVTRRVLHLWVHGRLPFRLGALQKQLLN</sequence>
<dbReference type="PaxDb" id="6945-B7QG05"/>
<dbReference type="EMBL" id="DS928498">
    <property type="protein sequence ID" value="EEC17777.1"/>
    <property type="molecule type" value="Genomic_DNA"/>
</dbReference>
<reference evidence="1 3" key="1">
    <citation type="submission" date="2008-03" db="EMBL/GenBank/DDBJ databases">
        <title>Annotation of Ixodes scapularis.</title>
        <authorList>
            <consortium name="Ixodes scapularis Genome Project Consortium"/>
            <person name="Caler E."/>
            <person name="Hannick L.I."/>
            <person name="Bidwell S."/>
            <person name="Joardar V."/>
            <person name="Thiagarajan M."/>
            <person name="Amedeo P."/>
            <person name="Galinsky K.J."/>
            <person name="Schobel S."/>
            <person name="Inman J."/>
            <person name="Hostetler J."/>
            <person name="Miller J."/>
            <person name="Hammond M."/>
            <person name="Megy K."/>
            <person name="Lawson D."/>
            <person name="Kodira C."/>
            <person name="Sutton G."/>
            <person name="Meyer J."/>
            <person name="Hill C.A."/>
            <person name="Birren B."/>
            <person name="Nene V."/>
            <person name="Collins F."/>
            <person name="Alarcon-Chaidez F."/>
            <person name="Wikel S."/>
            <person name="Strausberg R."/>
        </authorList>
    </citation>
    <scope>NUCLEOTIDE SEQUENCE [LARGE SCALE GENOMIC DNA]</scope>
    <source>
        <strain evidence="3">Wikel</strain>
        <strain evidence="1">Wikel colony</strain>
    </source>
</reference>
<feature type="non-terminal residue" evidence="1">
    <location>
        <position position="199"/>
    </location>
</feature>
<dbReference type="VEuPathDB" id="VectorBase:ISCI024823"/>
<feature type="non-terminal residue" evidence="1">
    <location>
        <position position="1"/>
    </location>
</feature>
<reference evidence="2" key="2">
    <citation type="submission" date="2020-05" db="UniProtKB">
        <authorList>
            <consortium name="EnsemblMetazoa"/>
        </authorList>
    </citation>
    <scope>IDENTIFICATION</scope>
    <source>
        <strain evidence="2">wikel</strain>
    </source>
</reference>
<dbReference type="InParanoid" id="B7QG05"/>
<dbReference type="EMBL" id="ABJB011015432">
    <property type="status" value="NOT_ANNOTATED_CDS"/>
    <property type="molecule type" value="Genomic_DNA"/>
</dbReference>